<evidence type="ECO:0000256" key="4">
    <source>
        <dbReference type="ARBA" id="ARBA00023136"/>
    </source>
</evidence>
<dbReference type="Proteomes" id="UP000184050">
    <property type="component" value="Unassembled WGS sequence"/>
</dbReference>
<keyword evidence="4 5" id="KW-0472">Membrane</keyword>
<dbReference type="OrthoDB" id="1120520at2"/>
<dbReference type="GO" id="GO:0005886">
    <property type="term" value="C:plasma membrane"/>
    <property type="evidence" value="ECO:0007669"/>
    <property type="project" value="TreeGrafter"/>
</dbReference>
<dbReference type="RefSeq" id="WP_073169780.1">
    <property type="nucleotide sequence ID" value="NZ_FQZE01000018.1"/>
</dbReference>
<keyword evidence="3 5" id="KW-1133">Transmembrane helix</keyword>
<dbReference type="STRING" id="1168035.SAMN05444280_1189"/>
<gene>
    <name evidence="7" type="ORF">SAMN05444280_1189</name>
</gene>
<dbReference type="InterPro" id="IPR012340">
    <property type="entry name" value="NA-bd_OB-fold"/>
</dbReference>
<evidence type="ECO:0000256" key="2">
    <source>
        <dbReference type="ARBA" id="ARBA00022692"/>
    </source>
</evidence>
<keyword evidence="2 5" id="KW-0812">Transmembrane</keyword>
<evidence type="ECO:0000256" key="1">
    <source>
        <dbReference type="ARBA" id="ARBA00004141"/>
    </source>
</evidence>
<organism evidence="7 8">
    <name type="scientific">Tangfeifania diversioriginum</name>
    <dbReference type="NCBI Taxonomy" id="1168035"/>
    <lineage>
        <taxon>Bacteria</taxon>
        <taxon>Pseudomonadati</taxon>
        <taxon>Bacteroidota</taxon>
        <taxon>Bacteroidia</taxon>
        <taxon>Marinilabiliales</taxon>
        <taxon>Prolixibacteraceae</taxon>
        <taxon>Tangfeifania</taxon>
    </lineage>
</organism>
<accession>A0A1M6IVY7</accession>
<dbReference type="EMBL" id="FQZE01000018">
    <property type="protein sequence ID" value="SHJ38578.1"/>
    <property type="molecule type" value="Genomic_DNA"/>
</dbReference>
<evidence type="ECO:0000256" key="3">
    <source>
        <dbReference type="ARBA" id="ARBA00022989"/>
    </source>
</evidence>
<comment type="subcellular location">
    <subcellularLocation>
        <location evidence="1">Membrane</location>
        <topology evidence="1">Multi-pass membrane protein</topology>
    </subcellularLocation>
</comment>
<evidence type="ECO:0000313" key="8">
    <source>
        <dbReference type="Proteomes" id="UP000184050"/>
    </source>
</evidence>
<name>A0A1M6IVY7_9BACT</name>
<dbReference type="Pfam" id="PF01957">
    <property type="entry name" value="NfeD"/>
    <property type="match status" value="1"/>
</dbReference>
<evidence type="ECO:0000259" key="6">
    <source>
        <dbReference type="Pfam" id="PF01957"/>
    </source>
</evidence>
<feature type="transmembrane region" description="Helical" evidence="5">
    <location>
        <begin position="6"/>
        <end position="24"/>
    </location>
</feature>
<dbReference type="PANTHER" id="PTHR33507">
    <property type="entry name" value="INNER MEMBRANE PROTEIN YBBJ"/>
    <property type="match status" value="1"/>
</dbReference>
<evidence type="ECO:0000313" key="7">
    <source>
        <dbReference type="EMBL" id="SHJ38578.1"/>
    </source>
</evidence>
<proteinExistence type="predicted"/>
<keyword evidence="8" id="KW-1185">Reference proteome</keyword>
<dbReference type="PANTHER" id="PTHR33507:SF3">
    <property type="entry name" value="INNER MEMBRANE PROTEIN YBBJ"/>
    <property type="match status" value="1"/>
</dbReference>
<feature type="transmembrane region" description="Helical" evidence="5">
    <location>
        <begin position="53"/>
        <end position="73"/>
    </location>
</feature>
<dbReference type="InterPro" id="IPR052165">
    <property type="entry name" value="Membrane_assoc_protease"/>
</dbReference>
<dbReference type="AlphaFoldDB" id="A0A1M6IVY7"/>
<dbReference type="Gene3D" id="2.40.50.140">
    <property type="entry name" value="Nucleic acid-binding proteins"/>
    <property type="match status" value="1"/>
</dbReference>
<feature type="domain" description="NfeD-like C-terminal" evidence="6">
    <location>
        <begin position="101"/>
        <end position="153"/>
    </location>
</feature>
<feature type="transmembrane region" description="Helical" evidence="5">
    <location>
        <begin position="29"/>
        <end position="47"/>
    </location>
</feature>
<protein>
    <submittedName>
        <fullName evidence="7">NfeD-like C-terminal, partner-binding</fullName>
    </submittedName>
</protein>
<evidence type="ECO:0000256" key="5">
    <source>
        <dbReference type="SAM" id="Phobius"/>
    </source>
</evidence>
<sequence>MTAFAIILLILLGLLLLLIEFAVIPGVTIAGIGGFILLGISVFIAFSEYGTGIGFLTLTFVLIASPLLIYYFFKSKSGKKMMLETFVDGKVESVDNSKVKVGDTGKTIGRLAPSGKVKVNGEIVEAQSTGAYVDHNTEIKVLKMLTNKIIVEPVKK</sequence>
<reference evidence="7 8" key="1">
    <citation type="submission" date="2016-11" db="EMBL/GenBank/DDBJ databases">
        <authorList>
            <person name="Jaros S."/>
            <person name="Januszkiewicz K."/>
            <person name="Wedrychowicz H."/>
        </authorList>
    </citation>
    <scope>NUCLEOTIDE SEQUENCE [LARGE SCALE GENOMIC DNA]</scope>
    <source>
        <strain evidence="7 8">DSM 27063</strain>
    </source>
</reference>
<dbReference type="InterPro" id="IPR002810">
    <property type="entry name" value="NfeD-like_C"/>
</dbReference>